<evidence type="ECO:0000313" key="2">
    <source>
        <dbReference type="EMBL" id="QDT17618.1"/>
    </source>
</evidence>
<proteinExistence type="predicted"/>
<evidence type="ECO:0000256" key="1">
    <source>
        <dbReference type="SAM" id="MobiDB-lite"/>
    </source>
</evidence>
<gene>
    <name evidence="2" type="ORF">CA12_37460</name>
</gene>
<organism evidence="2 3">
    <name type="scientific">Alienimonas californiensis</name>
    <dbReference type="NCBI Taxonomy" id="2527989"/>
    <lineage>
        <taxon>Bacteria</taxon>
        <taxon>Pseudomonadati</taxon>
        <taxon>Planctomycetota</taxon>
        <taxon>Planctomycetia</taxon>
        <taxon>Planctomycetales</taxon>
        <taxon>Planctomycetaceae</taxon>
        <taxon>Alienimonas</taxon>
    </lineage>
</organism>
<dbReference type="Proteomes" id="UP000318741">
    <property type="component" value="Chromosome"/>
</dbReference>
<feature type="compositionally biased region" description="Polar residues" evidence="1">
    <location>
        <begin position="188"/>
        <end position="197"/>
    </location>
</feature>
<protein>
    <submittedName>
        <fullName evidence="2">Uncharacterized protein</fullName>
    </submittedName>
</protein>
<dbReference type="KEGG" id="acaf:CA12_37460"/>
<evidence type="ECO:0000313" key="3">
    <source>
        <dbReference type="Proteomes" id="UP000318741"/>
    </source>
</evidence>
<sequence>MVAVAGLGMINTDPPEPDGDTLAEGVYLLKFEGPGRKVQMTDGSEAILVKRLSPSVGVGGALRSQVNDNTRFIVTINELGPLPPEVANEQTALGVDDLVFHLGRPERLPVDGMVNSWANVYSAGAARTLAARYKIEPHRREHPGHKYEVRWAPAKSRYAVGEAVELRMELQNTRAEPPRFTFGGQQRGPRNNQFRFL</sequence>
<reference evidence="2 3" key="1">
    <citation type="submission" date="2019-02" db="EMBL/GenBank/DDBJ databases">
        <title>Deep-cultivation of Planctomycetes and their phenomic and genomic characterization uncovers novel biology.</title>
        <authorList>
            <person name="Wiegand S."/>
            <person name="Jogler M."/>
            <person name="Boedeker C."/>
            <person name="Pinto D."/>
            <person name="Vollmers J."/>
            <person name="Rivas-Marin E."/>
            <person name="Kohn T."/>
            <person name="Peeters S.H."/>
            <person name="Heuer A."/>
            <person name="Rast P."/>
            <person name="Oberbeckmann S."/>
            <person name="Bunk B."/>
            <person name="Jeske O."/>
            <person name="Meyerdierks A."/>
            <person name="Storesund J.E."/>
            <person name="Kallscheuer N."/>
            <person name="Luecker S."/>
            <person name="Lage O.M."/>
            <person name="Pohl T."/>
            <person name="Merkel B.J."/>
            <person name="Hornburger P."/>
            <person name="Mueller R.-W."/>
            <person name="Bruemmer F."/>
            <person name="Labrenz M."/>
            <person name="Spormann A.M."/>
            <person name="Op den Camp H."/>
            <person name="Overmann J."/>
            <person name="Amann R."/>
            <person name="Jetten M.S.M."/>
            <person name="Mascher T."/>
            <person name="Medema M.H."/>
            <person name="Devos D.P."/>
            <person name="Kaster A.-K."/>
            <person name="Ovreas L."/>
            <person name="Rohde M."/>
            <person name="Galperin M.Y."/>
            <person name="Jogler C."/>
        </authorList>
    </citation>
    <scope>NUCLEOTIDE SEQUENCE [LARGE SCALE GENOMIC DNA]</scope>
    <source>
        <strain evidence="2 3">CA12</strain>
    </source>
</reference>
<accession>A0A517PE16</accession>
<keyword evidence="3" id="KW-1185">Reference proteome</keyword>
<name>A0A517PE16_9PLAN</name>
<feature type="region of interest" description="Disordered" evidence="1">
    <location>
        <begin position="175"/>
        <end position="197"/>
    </location>
</feature>
<dbReference type="EMBL" id="CP036265">
    <property type="protein sequence ID" value="QDT17618.1"/>
    <property type="molecule type" value="Genomic_DNA"/>
</dbReference>
<dbReference type="AlphaFoldDB" id="A0A517PE16"/>